<dbReference type="EMBL" id="AAEW02000004">
    <property type="protein sequence ID" value="EAT16599.1"/>
    <property type="molecule type" value="Genomic_DNA"/>
</dbReference>
<dbReference type="GO" id="GO:0016787">
    <property type="term" value="F:hydrolase activity"/>
    <property type="evidence" value="ECO:0007669"/>
    <property type="project" value="UniProtKB-KW"/>
</dbReference>
<protein>
    <submittedName>
        <fullName evidence="2">Isochorismatase hydrolase</fullName>
    </submittedName>
</protein>
<reference evidence="2" key="2">
    <citation type="submission" date="2006-05" db="EMBL/GenBank/DDBJ databases">
        <title>Sequencing of the draft genome and assembly of Desulfuromonas acetoxidans DSM 684.</title>
        <authorList>
            <consortium name="US DOE Joint Genome Institute (JGI-PGF)"/>
            <person name="Copeland A."/>
            <person name="Lucas S."/>
            <person name="Lapidus A."/>
            <person name="Barry K."/>
            <person name="Detter J.C."/>
            <person name="Glavina del Rio T."/>
            <person name="Hammon N."/>
            <person name="Israni S."/>
            <person name="Dalin E."/>
            <person name="Tice H."/>
            <person name="Bruce D."/>
            <person name="Pitluck S."/>
            <person name="Richardson P."/>
        </authorList>
    </citation>
    <scope>NUCLEOTIDE SEQUENCE [LARGE SCALE GENOMIC DNA]</scope>
    <source>
        <strain evidence="2">DSM 684</strain>
    </source>
</reference>
<feature type="domain" description="Isochorismatase-like" evidence="1">
    <location>
        <begin position="14"/>
        <end position="162"/>
    </location>
</feature>
<dbReference type="OrthoDB" id="9796958at2"/>
<dbReference type="PANTHER" id="PTHR14119">
    <property type="entry name" value="HYDROLASE"/>
    <property type="match status" value="1"/>
</dbReference>
<dbReference type="Pfam" id="PF00857">
    <property type="entry name" value="Isochorismatase"/>
    <property type="match status" value="1"/>
</dbReference>
<dbReference type="InterPro" id="IPR036380">
    <property type="entry name" value="Isochorismatase-like_sf"/>
</dbReference>
<organism evidence="2 3">
    <name type="scientific">Desulfuromonas acetoxidans (strain DSM 684 / 11070)</name>
    <dbReference type="NCBI Taxonomy" id="281689"/>
    <lineage>
        <taxon>Bacteria</taxon>
        <taxon>Pseudomonadati</taxon>
        <taxon>Thermodesulfobacteriota</taxon>
        <taxon>Desulfuromonadia</taxon>
        <taxon>Desulfuromonadales</taxon>
        <taxon>Desulfuromonadaceae</taxon>
        <taxon>Desulfuromonas</taxon>
    </lineage>
</organism>
<evidence type="ECO:0000259" key="1">
    <source>
        <dbReference type="Pfam" id="PF00857"/>
    </source>
</evidence>
<dbReference type="PANTHER" id="PTHR14119:SF3">
    <property type="entry name" value="ISOCHORISMATASE DOMAIN-CONTAINING PROTEIN 2"/>
    <property type="match status" value="1"/>
</dbReference>
<gene>
    <name evidence="2" type="ORF">Dace_2694</name>
</gene>
<dbReference type="Gene3D" id="3.40.50.850">
    <property type="entry name" value="Isochorismatase-like"/>
    <property type="match status" value="1"/>
</dbReference>
<comment type="caution">
    <text evidence="2">The sequence shown here is derived from an EMBL/GenBank/DDBJ whole genome shotgun (WGS) entry which is preliminary data.</text>
</comment>
<proteinExistence type="predicted"/>
<sequence length="185" mass="20381">MEQHPTLLHKDNALLLVIDVQERLVTAMSHRDSVEQAITRLQTGMKILDVPVLATEQYPRGLGPTVEAIRSTTQEMTCVEKTTFSCCGEGCFKPELAKQGRRQIIVTGMETHVCVLQTVLDLMASGYQVHVPITATCSRSDVNRDNALSRMQQAGAILTNVESVLFELVRDASAPEFKAISKLVV</sequence>
<dbReference type="AlphaFoldDB" id="Q1K240"/>
<dbReference type="InterPro" id="IPR000868">
    <property type="entry name" value="Isochorismatase-like_dom"/>
</dbReference>
<dbReference type="InterPro" id="IPR050993">
    <property type="entry name" value="Isochorismatase_domain"/>
</dbReference>
<keyword evidence="3" id="KW-1185">Reference proteome</keyword>
<name>Q1K240_DESA6</name>
<dbReference type="CDD" id="cd01012">
    <property type="entry name" value="YcaC_related"/>
    <property type="match status" value="1"/>
</dbReference>
<dbReference type="SUPFAM" id="SSF52499">
    <property type="entry name" value="Isochorismatase-like hydrolases"/>
    <property type="match status" value="1"/>
</dbReference>
<evidence type="ECO:0000313" key="2">
    <source>
        <dbReference type="EMBL" id="EAT16599.1"/>
    </source>
</evidence>
<accession>Q1K240</accession>
<keyword evidence="2" id="KW-0378">Hydrolase</keyword>
<reference evidence="2" key="1">
    <citation type="submission" date="2006-05" db="EMBL/GenBank/DDBJ databases">
        <title>Annotation of the draft genome assembly of Desulfuromonas acetoxidans DSM 684.</title>
        <authorList>
            <consortium name="US DOE Joint Genome Institute (JGI-ORNL)"/>
            <person name="Larimer F."/>
            <person name="Land M."/>
            <person name="Hauser L."/>
        </authorList>
    </citation>
    <scope>NUCLEOTIDE SEQUENCE [LARGE SCALE GENOMIC DNA]</scope>
    <source>
        <strain evidence="2">DSM 684</strain>
    </source>
</reference>
<dbReference type="Proteomes" id="UP000005695">
    <property type="component" value="Unassembled WGS sequence"/>
</dbReference>
<evidence type="ECO:0000313" key="3">
    <source>
        <dbReference type="Proteomes" id="UP000005695"/>
    </source>
</evidence>
<dbReference type="RefSeq" id="WP_005998623.1">
    <property type="nucleotide sequence ID" value="NZ_AAEW02000004.1"/>
</dbReference>